<dbReference type="InterPro" id="IPR052533">
    <property type="entry name" value="WalJ/YycJ-like"/>
</dbReference>
<dbReference type="Pfam" id="PF12706">
    <property type="entry name" value="Lactamase_B_2"/>
    <property type="match status" value="1"/>
</dbReference>
<dbReference type="InterPro" id="IPR001279">
    <property type="entry name" value="Metallo-B-lactamas"/>
</dbReference>
<sequence>MRLCSIASGSSGNCIYVGTDTTHVLVDVGISRKRTEEGLHSLGIDPRILDAVFITHEHSDHISGLGVFSRKYNVPIYATPKTVEAICRCRNLGAIDESLFQTVRADESLTIKDMTVNPMRISHDAADPVAYRFSCGKQKIGVVTDLGTYNDYTVECLRGMDALLLEANHDVNMLQVGPYPYPLKQRILGDRGHLSNENSGRLLGRLLHDKLKYIVLGHLSRENNLPQLAYETVRLEIDQADNPYRAGDFPIQVAKRSEPSAVIEIA</sequence>
<dbReference type="SUPFAM" id="SSF56281">
    <property type="entry name" value="Metallo-hydrolase/oxidoreductase"/>
    <property type="match status" value="1"/>
</dbReference>
<evidence type="ECO:0000313" key="3">
    <source>
        <dbReference type="Proteomes" id="UP000824007"/>
    </source>
</evidence>
<dbReference type="AlphaFoldDB" id="A0A9D2C4P1"/>
<reference evidence="2" key="2">
    <citation type="submission" date="2021-04" db="EMBL/GenBank/DDBJ databases">
        <authorList>
            <person name="Gilroy R."/>
        </authorList>
    </citation>
    <scope>NUCLEOTIDE SEQUENCE</scope>
    <source>
        <strain evidence="2">ChiSxjej3B15-24422</strain>
    </source>
</reference>
<accession>A0A9D2C4P1</accession>
<name>A0A9D2C4P1_9FIRM</name>
<proteinExistence type="predicted"/>
<dbReference type="Gene3D" id="3.60.15.10">
    <property type="entry name" value="Ribonuclease Z/Hydroxyacylglutathione hydrolase-like"/>
    <property type="match status" value="1"/>
</dbReference>
<evidence type="ECO:0000313" key="2">
    <source>
        <dbReference type="EMBL" id="HIY59407.1"/>
    </source>
</evidence>
<dbReference type="PANTHER" id="PTHR47619">
    <property type="entry name" value="METALLO-HYDROLASE YYCJ-RELATED"/>
    <property type="match status" value="1"/>
</dbReference>
<comment type="caution">
    <text evidence="2">The sequence shown here is derived from an EMBL/GenBank/DDBJ whole genome shotgun (WGS) entry which is preliminary data.</text>
</comment>
<dbReference type="EMBL" id="DXDD01000022">
    <property type="protein sequence ID" value="HIY59407.1"/>
    <property type="molecule type" value="Genomic_DNA"/>
</dbReference>
<dbReference type="SMART" id="SM00849">
    <property type="entry name" value="Lactamase_B"/>
    <property type="match status" value="1"/>
</dbReference>
<feature type="domain" description="Metallo-beta-lactamase" evidence="1">
    <location>
        <begin position="11"/>
        <end position="218"/>
    </location>
</feature>
<reference evidence="2" key="1">
    <citation type="journal article" date="2021" name="PeerJ">
        <title>Extensive microbial diversity within the chicken gut microbiome revealed by metagenomics and culture.</title>
        <authorList>
            <person name="Gilroy R."/>
            <person name="Ravi A."/>
            <person name="Getino M."/>
            <person name="Pursley I."/>
            <person name="Horton D.L."/>
            <person name="Alikhan N.F."/>
            <person name="Baker D."/>
            <person name="Gharbi K."/>
            <person name="Hall N."/>
            <person name="Watson M."/>
            <person name="Adriaenssens E.M."/>
            <person name="Foster-Nyarko E."/>
            <person name="Jarju S."/>
            <person name="Secka A."/>
            <person name="Antonio M."/>
            <person name="Oren A."/>
            <person name="Chaudhuri R.R."/>
            <person name="La Ragione R."/>
            <person name="Hildebrand F."/>
            <person name="Pallen M.J."/>
        </authorList>
    </citation>
    <scope>NUCLEOTIDE SEQUENCE</scope>
    <source>
        <strain evidence="2">ChiSxjej3B15-24422</strain>
    </source>
</reference>
<organism evidence="2 3">
    <name type="scientific">Candidatus Eisenbergiella pullistercoris</name>
    <dbReference type="NCBI Taxonomy" id="2838555"/>
    <lineage>
        <taxon>Bacteria</taxon>
        <taxon>Bacillati</taxon>
        <taxon>Bacillota</taxon>
        <taxon>Clostridia</taxon>
        <taxon>Lachnospirales</taxon>
        <taxon>Lachnospiraceae</taxon>
        <taxon>Eisenbergiella</taxon>
    </lineage>
</organism>
<gene>
    <name evidence="2" type="ORF">H9831_01790</name>
</gene>
<evidence type="ECO:0000259" key="1">
    <source>
        <dbReference type="SMART" id="SM00849"/>
    </source>
</evidence>
<dbReference type="PANTHER" id="PTHR47619:SF1">
    <property type="entry name" value="EXODEOXYRIBONUCLEASE WALJ"/>
    <property type="match status" value="1"/>
</dbReference>
<protein>
    <submittedName>
        <fullName evidence="2">MBL fold metallo-hydrolase</fullName>
    </submittedName>
</protein>
<dbReference type="InterPro" id="IPR036866">
    <property type="entry name" value="RibonucZ/Hydroxyglut_hydro"/>
</dbReference>
<dbReference type="Proteomes" id="UP000824007">
    <property type="component" value="Unassembled WGS sequence"/>
</dbReference>